<reference evidence="1" key="1">
    <citation type="journal article" date="2021" name="Proc. Natl. Acad. Sci. U.S.A.">
        <title>A Catalog of Tens of Thousands of Viruses from Human Metagenomes Reveals Hidden Associations with Chronic Diseases.</title>
        <authorList>
            <person name="Tisza M.J."/>
            <person name="Buck C.B."/>
        </authorList>
    </citation>
    <scope>NUCLEOTIDE SEQUENCE</scope>
    <source>
        <strain evidence="1">CtXQq5</strain>
    </source>
</reference>
<sequence>MAHFWLFVTHFYHISDFEGHLRPQGDDGAARAASCYIPPINIAGMGLLIVFQRNVLLGRTFLVQKTPCFLRVSA</sequence>
<dbReference type="EMBL" id="BK015037">
    <property type="protein sequence ID" value="DAD88193.1"/>
    <property type="molecule type" value="Genomic_DNA"/>
</dbReference>
<protein>
    <submittedName>
        <fullName evidence="1">Uncharacterized protein</fullName>
    </submittedName>
</protein>
<organism evidence="1">
    <name type="scientific">Siphoviridae sp. ctXQq5</name>
    <dbReference type="NCBI Taxonomy" id="2826368"/>
    <lineage>
        <taxon>Viruses</taxon>
        <taxon>Duplodnaviria</taxon>
        <taxon>Heunggongvirae</taxon>
        <taxon>Uroviricota</taxon>
        <taxon>Caudoviricetes</taxon>
    </lineage>
</organism>
<accession>A0A8S5N0R4</accession>
<proteinExistence type="predicted"/>
<name>A0A8S5N0R4_9CAUD</name>
<evidence type="ECO:0000313" key="1">
    <source>
        <dbReference type="EMBL" id="DAD88193.1"/>
    </source>
</evidence>